<dbReference type="OrthoDB" id="4498590at2"/>
<dbReference type="EMBL" id="CP031194">
    <property type="protein sequence ID" value="AXG76647.1"/>
    <property type="molecule type" value="Genomic_DNA"/>
</dbReference>
<evidence type="ECO:0000256" key="4">
    <source>
        <dbReference type="SAM" id="MobiDB-lite"/>
    </source>
</evidence>
<organism evidence="6 7">
    <name type="scientific">Streptomyces paludis</name>
    <dbReference type="NCBI Taxonomy" id="2282738"/>
    <lineage>
        <taxon>Bacteria</taxon>
        <taxon>Bacillati</taxon>
        <taxon>Actinomycetota</taxon>
        <taxon>Actinomycetes</taxon>
        <taxon>Kitasatosporales</taxon>
        <taxon>Streptomycetaceae</taxon>
        <taxon>Streptomyces</taxon>
    </lineage>
</organism>
<dbReference type="InterPro" id="IPR029058">
    <property type="entry name" value="AB_hydrolase_fold"/>
</dbReference>
<dbReference type="Gene3D" id="3.40.50.1820">
    <property type="entry name" value="alpha/beta hydrolase"/>
    <property type="match status" value="1"/>
</dbReference>
<dbReference type="KEGG" id="spad:DVK44_01990"/>
<dbReference type="InterPro" id="IPR051601">
    <property type="entry name" value="Serine_prot/Carboxylest_S33"/>
</dbReference>
<evidence type="ECO:0000256" key="2">
    <source>
        <dbReference type="ARBA" id="ARBA00022729"/>
    </source>
</evidence>
<dbReference type="SUPFAM" id="SSF53474">
    <property type="entry name" value="alpha/beta-Hydrolases"/>
    <property type="match status" value="1"/>
</dbReference>
<feature type="domain" description="Peptidase S33 tripeptidyl aminopeptidase-like C-terminal" evidence="5">
    <location>
        <begin position="495"/>
        <end position="593"/>
    </location>
</feature>
<dbReference type="GO" id="GO:0016787">
    <property type="term" value="F:hydrolase activity"/>
    <property type="evidence" value="ECO:0007669"/>
    <property type="project" value="UniProtKB-KW"/>
</dbReference>
<dbReference type="PANTHER" id="PTHR43248:SF29">
    <property type="entry name" value="TRIPEPTIDYL AMINOPEPTIDASE"/>
    <property type="match status" value="1"/>
</dbReference>
<dbReference type="InterPro" id="IPR013595">
    <property type="entry name" value="Pept_S33_TAP-like_C"/>
</dbReference>
<dbReference type="Pfam" id="PF08386">
    <property type="entry name" value="Abhydrolase_4"/>
    <property type="match status" value="1"/>
</dbReference>
<keyword evidence="3 6" id="KW-0378">Hydrolase</keyword>
<evidence type="ECO:0000313" key="7">
    <source>
        <dbReference type="Proteomes" id="UP000253868"/>
    </source>
</evidence>
<evidence type="ECO:0000313" key="6">
    <source>
        <dbReference type="EMBL" id="AXG76647.1"/>
    </source>
</evidence>
<evidence type="ECO:0000256" key="3">
    <source>
        <dbReference type="ARBA" id="ARBA00022801"/>
    </source>
</evidence>
<dbReference type="Proteomes" id="UP000253868">
    <property type="component" value="Chromosome"/>
</dbReference>
<protein>
    <submittedName>
        <fullName evidence="6">Alpha/beta hydrolase</fullName>
    </submittedName>
</protein>
<evidence type="ECO:0000259" key="5">
    <source>
        <dbReference type="Pfam" id="PF08386"/>
    </source>
</evidence>
<name>A0A345HIX3_9ACTN</name>
<accession>A0A345HIX3</accession>
<keyword evidence="7" id="KW-1185">Reference proteome</keyword>
<proteinExistence type="inferred from homology"/>
<comment type="similarity">
    <text evidence="1">Belongs to the peptidase S33 family.</text>
</comment>
<sequence length="601" mass="64433">MGWVKNGSPGLFSAAPQARGSENRPKPIIANRSSPSDHWNAPPSAAHHIWGRNDVRRSTALGAAGTLIASTLIAGAMAAPAANADGRTAALTGLAHEAARTAAAQAAEAHETAAAAAGVALAAGRAERQGIDWQDCPADWGLEKPIQCGWVKVPLDYTKPHGKQIKIAVDRIGSTGTPAERQGSLVYNPGGPGGSGLAFPRRVVTKNAIWADAAKAYDFVGFDPRGVNRSAPISCVDPQEFVKAPKADPVPGSEADKRAQRKLAAEYAAGCKERSGEMLPHMTTPNTARDLDVIRAALGDRKLNYVGVSYGTYLGAVYGTLFPTHVRRMVVDSVVNPSREKIWYQSNMDQNVAFETRFQDWMEWVAANDATFHIGDTAAKVAQQWDALRAAAKKAPLGGVVGPNELLGVFQSAPYYDSAWIPTATLWSKYLAGDTQPLIDAGSPDLTDIAGNIKSENGNAVYTAVECTDAKWPTDWKTWDRDSTRIHRDHPFLTWSNTWMNLPCATWGVKQRTPVEVKTGKGLPPVLITQSTRDAATPYAGAVELHKRFKGSRLITERDAGSHGITNLLNPCVNDRVKAYLLTGALDSDDVTCAPHATPKP</sequence>
<evidence type="ECO:0000256" key="1">
    <source>
        <dbReference type="ARBA" id="ARBA00010088"/>
    </source>
</evidence>
<reference evidence="7" key="1">
    <citation type="submission" date="2018-07" db="EMBL/GenBank/DDBJ databases">
        <authorList>
            <person name="Zhao J."/>
        </authorList>
    </citation>
    <scope>NUCLEOTIDE SEQUENCE [LARGE SCALE GENOMIC DNA]</scope>
    <source>
        <strain evidence="7">GSSD-12</strain>
    </source>
</reference>
<keyword evidence="2" id="KW-0732">Signal</keyword>
<feature type="region of interest" description="Disordered" evidence="4">
    <location>
        <begin position="1"/>
        <end position="44"/>
    </location>
</feature>
<dbReference type="AlphaFoldDB" id="A0A345HIX3"/>
<gene>
    <name evidence="6" type="ORF">DVK44_01990</name>
</gene>
<dbReference type="PANTHER" id="PTHR43248">
    <property type="entry name" value="2-SUCCINYL-6-HYDROXY-2,4-CYCLOHEXADIENE-1-CARBOXYLATE SYNTHASE"/>
    <property type="match status" value="1"/>
</dbReference>